<gene>
    <name evidence="2" type="ORF">CHS0354_039056</name>
</gene>
<reference evidence="2" key="1">
    <citation type="journal article" date="2021" name="Genome Biol. Evol.">
        <title>A High-Quality Reference Genome for a Parasitic Bivalve with Doubly Uniparental Inheritance (Bivalvia: Unionida).</title>
        <authorList>
            <person name="Smith C.H."/>
        </authorList>
    </citation>
    <scope>NUCLEOTIDE SEQUENCE</scope>
    <source>
        <strain evidence="2">CHS0354</strain>
    </source>
</reference>
<dbReference type="AlphaFoldDB" id="A0AAE0RRE0"/>
<reference evidence="2" key="2">
    <citation type="journal article" date="2021" name="Genome Biol. Evol.">
        <title>Developing a high-quality reference genome for a parasitic bivalve with doubly uniparental inheritance (Bivalvia: Unionida).</title>
        <authorList>
            <person name="Smith C.H."/>
        </authorList>
    </citation>
    <scope>NUCLEOTIDE SEQUENCE</scope>
    <source>
        <strain evidence="2">CHS0354</strain>
        <tissue evidence="2">Mantle</tissue>
    </source>
</reference>
<dbReference type="Proteomes" id="UP001195483">
    <property type="component" value="Unassembled WGS sequence"/>
</dbReference>
<dbReference type="PANTHER" id="PTHR22803">
    <property type="entry name" value="MANNOSE, PHOSPHOLIPASE, LECTIN RECEPTOR RELATED"/>
    <property type="match status" value="1"/>
</dbReference>
<evidence type="ECO:0000259" key="1">
    <source>
        <dbReference type="PROSITE" id="PS50041"/>
    </source>
</evidence>
<dbReference type="PROSITE" id="PS50041">
    <property type="entry name" value="C_TYPE_LECTIN_2"/>
    <property type="match status" value="1"/>
</dbReference>
<evidence type="ECO:0000313" key="3">
    <source>
        <dbReference type="Proteomes" id="UP001195483"/>
    </source>
</evidence>
<dbReference type="SUPFAM" id="SSF56436">
    <property type="entry name" value="C-type lectin-like"/>
    <property type="match status" value="1"/>
</dbReference>
<feature type="domain" description="C-type lectin" evidence="1">
    <location>
        <begin position="91"/>
        <end position="212"/>
    </location>
</feature>
<keyword evidence="3" id="KW-1185">Reference proteome</keyword>
<accession>A0AAE0RRE0</accession>
<reference evidence="2" key="3">
    <citation type="submission" date="2023-05" db="EMBL/GenBank/DDBJ databases">
        <authorList>
            <person name="Smith C.H."/>
        </authorList>
    </citation>
    <scope>NUCLEOTIDE SEQUENCE</scope>
    <source>
        <strain evidence="2">CHS0354</strain>
        <tissue evidence="2">Mantle</tissue>
    </source>
</reference>
<dbReference type="CDD" id="cd00037">
    <property type="entry name" value="CLECT"/>
    <property type="match status" value="1"/>
</dbReference>
<name>A0AAE0RRE0_9BIVA</name>
<dbReference type="SMART" id="SM00034">
    <property type="entry name" value="CLECT"/>
    <property type="match status" value="1"/>
</dbReference>
<comment type="caution">
    <text evidence="2">The sequence shown here is derived from an EMBL/GenBank/DDBJ whole genome shotgun (WGS) entry which is preliminary data.</text>
</comment>
<dbReference type="EMBL" id="JAEAOA010002274">
    <property type="protein sequence ID" value="KAK3578348.1"/>
    <property type="molecule type" value="Genomic_DNA"/>
</dbReference>
<dbReference type="InterPro" id="IPR016186">
    <property type="entry name" value="C-type_lectin-like/link_sf"/>
</dbReference>
<organism evidence="2 3">
    <name type="scientific">Potamilus streckersoni</name>
    <dbReference type="NCBI Taxonomy" id="2493646"/>
    <lineage>
        <taxon>Eukaryota</taxon>
        <taxon>Metazoa</taxon>
        <taxon>Spiralia</taxon>
        <taxon>Lophotrochozoa</taxon>
        <taxon>Mollusca</taxon>
        <taxon>Bivalvia</taxon>
        <taxon>Autobranchia</taxon>
        <taxon>Heteroconchia</taxon>
        <taxon>Palaeoheterodonta</taxon>
        <taxon>Unionida</taxon>
        <taxon>Unionoidea</taxon>
        <taxon>Unionidae</taxon>
        <taxon>Ambleminae</taxon>
        <taxon>Lampsilini</taxon>
        <taxon>Potamilus</taxon>
    </lineage>
</organism>
<dbReference type="InterPro" id="IPR001304">
    <property type="entry name" value="C-type_lectin-like"/>
</dbReference>
<sequence length="215" mass="24260">MMRGNSRHLCIWVTIKDAEQVKLMQDRLSSIGAALETINGRLGILLTEQNGLQALITNGFQMMNKTLAEIKKCLNCTQLKCPDGYLNETKFGPFCYRLESNRCKSWSRARQTCQNEGGDLVIPDVNTYQFFRNLAKNSKGQCQHFWIGGYTSTPGSNYVTVSGVSIPITFPFWSVGQPDGLGGENCLEMRSYFTNYLMNDYHCNVPHGFICQKLP</sequence>
<protein>
    <recommendedName>
        <fullName evidence="1">C-type lectin domain-containing protein</fullName>
    </recommendedName>
</protein>
<evidence type="ECO:0000313" key="2">
    <source>
        <dbReference type="EMBL" id="KAK3578348.1"/>
    </source>
</evidence>
<dbReference type="InterPro" id="IPR016187">
    <property type="entry name" value="CTDL_fold"/>
</dbReference>
<dbReference type="Pfam" id="PF00059">
    <property type="entry name" value="Lectin_C"/>
    <property type="match status" value="1"/>
</dbReference>
<dbReference type="Gene3D" id="3.10.100.10">
    <property type="entry name" value="Mannose-Binding Protein A, subunit A"/>
    <property type="match status" value="1"/>
</dbReference>
<proteinExistence type="predicted"/>
<dbReference type="InterPro" id="IPR050111">
    <property type="entry name" value="C-type_lectin/snaclec_domain"/>
</dbReference>